<reference evidence="5" key="1">
    <citation type="submission" date="2023-08" db="EMBL/GenBank/DDBJ databases">
        <authorList>
            <person name="Bragg Z."/>
            <person name="Rieske L.K."/>
        </authorList>
    </citation>
    <scope>NUCLEOTIDE SEQUENCE</scope>
    <source>
        <strain evidence="5">7-56xOP_17</strain>
        <tissue evidence="5">Whole plant</tissue>
    </source>
</reference>
<reference evidence="5" key="2">
    <citation type="journal article" date="2024" name="Forests">
        <title>Identification of RNAi-Related Genes and Transcriptome Assembly of Loblolly Pine (Pinus taeda, L.) Seedlings Exposed to Insect-Specific dsRNA.</title>
        <authorList>
            <person name="Bragg Z."/>
            <person name="Rieske L.K."/>
        </authorList>
    </citation>
    <scope>NUCLEOTIDE SEQUENCE</scope>
    <source>
        <strain evidence="5">7-56xOP_17</strain>
        <tissue evidence="5">Whole plant</tissue>
    </source>
</reference>
<evidence type="ECO:0000256" key="2">
    <source>
        <dbReference type="ARBA" id="ARBA00022490"/>
    </source>
</evidence>
<feature type="compositionally biased region" description="Basic and acidic residues" evidence="3">
    <location>
        <begin position="617"/>
        <end position="627"/>
    </location>
</feature>
<dbReference type="EMBL" id="OR466162">
    <property type="protein sequence ID" value="WLZ66627.1"/>
    <property type="molecule type" value="mRNA"/>
</dbReference>
<evidence type="ECO:0000256" key="3">
    <source>
        <dbReference type="SAM" id="MobiDB-lite"/>
    </source>
</evidence>
<sequence>MASQDIIESSLASSGSKPKGKIWKEKPRAFPQTSVTLSETNWEKFDMAEIEVSFPFPPVDGLVQTVNIGETIATILSIQNPSSSCYARLVAVGIESSQPKGTFTLSYSGSPTSSSSASASASASVSCSQAVNREVISFPGNTGSMEPGRRIALDLSFTPKRPGLSTVTIVVDIGEKEILRTATLFAIGSPPKQKQDSDFPVPEHLKESFRIKRIPEILHKRLSEETYCEYFSTLLYLEDLHLKELSEQSVMVKMREDKRCRLLVVLTLLGGGKKKSGGRAPSTLDYVSVKDPNKKGKEHKGCINKVDKKKKVFVRFEKQFKVISDIEYEARFSFNRSNIIRGHHAIAKIKDLSKSFLFPSKSPSRTVQTLYAEHGETDTGLDTPFNPLLNSDQRNAIMGILNCNGSSPYLVYGEARTGTTATITEAILQIHENNPDARILACTPFNRTSDSLLKRFIGSPIEDTKIFRLNAKFRDLYDEVPEEIYSYCCYNTEEEIYFCPPVNELREYKLIVSTYMSSARLHKSGLPAGHFTHIFLDSAGQASEPETMVPIANFATEQTVVVVSGNLSKLAHEISCPMARKFGLSKSYLKRFTEHPFYSLGHGRGNQQFVTKLEKEFEDPHSDEGRGKGRKLKGVWNA</sequence>
<feature type="compositionally biased region" description="Polar residues" evidence="3">
    <location>
        <begin position="1"/>
        <end position="16"/>
    </location>
</feature>
<keyword evidence="5" id="KW-0378">Hydrolase</keyword>
<feature type="compositionally biased region" description="Basic residues" evidence="3">
    <location>
        <begin position="628"/>
        <end position="638"/>
    </location>
</feature>
<name>A0AAT9XZF3_PINTA</name>
<dbReference type="AlphaFoldDB" id="A0AAT9XZF3"/>
<keyword evidence="5" id="KW-0347">Helicase</keyword>
<dbReference type="InterPro" id="IPR041677">
    <property type="entry name" value="DNA2/NAM7_AAA_11"/>
</dbReference>
<comment type="subcellular location">
    <subcellularLocation>
        <location evidence="1">Cytoplasm</location>
    </subcellularLocation>
</comment>
<evidence type="ECO:0000313" key="5">
    <source>
        <dbReference type="EMBL" id="WLZ66627.1"/>
    </source>
</evidence>
<dbReference type="Pfam" id="PF13086">
    <property type="entry name" value="AAA_11"/>
    <property type="match status" value="1"/>
</dbReference>
<gene>
    <name evidence="5" type="primary">SDE3</name>
</gene>
<evidence type="ECO:0000259" key="4">
    <source>
        <dbReference type="Pfam" id="PF13086"/>
    </source>
</evidence>
<evidence type="ECO:0000256" key="1">
    <source>
        <dbReference type="ARBA" id="ARBA00004496"/>
    </source>
</evidence>
<feature type="domain" description="DNA2/NAM7 helicase helicase" evidence="4">
    <location>
        <begin position="389"/>
        <end position="466"/>
    </location>
</feature>
<dbReference type="SUPFAM" id="SSF52540">
    <property type="entry name" value="P-loop containing nucleoside triphosphate hydrolases"/>
    <property type="match status" value="1"/>
</dbReference>
<accession>A0AAT9XZF3</accession>
<dbReference type="Gene3D" id="3.40.50.300">
    <property type="entry name" value="P-loop containing nucleotide triphosphate hydrolases"/>
    <property type="match status" value="1"/>
</dbReference>
<organism evidence="5">
    <name type="scientific">Pinus taeda</name>
    <name type="common">Loblolly pine</name>
    <dbReference type="NCBI Taxonomy" id="3352"/>
    <lineage>
        <taxon>Eukaryota</taxon>
        <taxon>Viridiplantae</taxon>
        <taxon>Streptophyta</taxon>
        <taxon>Embryophyta</taxon>
        <taxon>Tracheophyta</taxon>
        <taxon>Spermatophyta</taxon>
        <taxon>Pinopsida</taxon>
        <taxon>Pinidae</taxon>
        <taxon>Conifers I</taxon>
        <taxon>Pinales</taxon>
        <taxon>Pinaceae</taxon>
        <taxon>Pinus</taxon>
        <taxon>Pinus subgen. Pinus</taxon>
    </lineage>
</organism>
<dbReference type="PANTHER" id="PTHR45418">
    <property type="entry name" value="CANCER/TESTIS ANTIGEN 55"/>
    <property type="match status" value="1"/>
</dbReference>
<feature type="region of interest" description="Disordered" evidence="3">
    <location>
        <begin position="617"/>
        <end position="638"/>
    </location>
</feature>
<keyword evidence="5" id="KW-0067">ATP-binding</keyword>
<dbReference type="GO" id="GO:0005737">
    <property type="term" value="C:cytoplasm"/>
    <property type="evidence" value="ECO:0007669"/>
    <property type="project" value="UniProtKB-SubCell"/>
</dbReference>
<dbReference type="GO" id="GO:0004386">
    <property type="term" value="F:helicase activity"/>
    <property type="evidence" value="ECO:0007669"/>
    <property type="project" value="UniProtKB-KW"/>
</dbReference>
<keyword evidence="2" id="KW-0963">Cytoplasm</keyword>
<dbReference type="PANTHER" id="PTHR45418:SF5">
    <property type="entry name" value="BRCA2-INTERACTING PROTEIN-LIKE-RELATED"/>
    <property type="match status" value="1"/>
</dbReference>
<feature type="region of interest" description="Disordered" evidence="3">
    <location>
        <begin position="1"/>
        <end position="23"/>
    </location>
</feature>
<protein>
    <submittedName>
        <fullName evidence="5">RNA helicase SDE3</fullName>
    </submittedName>
</protein>
<keyword evidence="5" id="KW-0547">Nucleotide-binding</keyword>
<dbReference type="InterPro" id="IPR027417">
    <property type="entry name" value="P-loop_NTPase"/>
</dbReference>
<proteinExistence type="evidence at transcript level"/>